<dbReference type="NCBIfam" id="NF038280">
    <property type="entry name" value="IS607_TnpB"/>
    <property type="match status" value="1"/>
</dbReference>
<dbReference type="Pfam" id="PF12323">
    <property type="entry name" value="HTH_OrfB_IS605"/>
    <property type="match status" value="1"/>
</dbReference>
<feature type="region of interest" description="Disordered" evidence="7">
    <location>
        <begin position="446"/>
        <end position="498"/>
    </location>
</feature>
<feature type="domain" description="Probable transposase IS891/IS1136/IS1341" evidence="8">
    <location>
        <begin position="238"/>
        <end position="356"/>
    </location>
</feature>
<evidence type="ECO:0000259" key="8">
    <source>
        <dbReference type="Pfam" id="PF01385"/>
    </source>
</evidence>
<evidence type="ECO:0000256" key="4">
    <source>
        <dbReference type="ARBA" id="ARBA00022833"/>
    </source>
</evidence>
<reference evidence="12" key="1">
    <citation type="journal article" date="2019" name="Int. J. Syst. Evol. Microbiol.">
        <title>The Global Catalogue of Microorganisms (GCM) 10K type strain sequencing project: providing services to taxonomists for standard genome sequencing and annotation.</title>
        <authorList>
            <consortium name="The Broad Institute Genomics Platform"/>
            <consortium name="The Broad Institute Genome Sequencing Center for Infectious Disease"/>
            <person name="Wu L."/>
            <person name="Ma J."/>
        </authorList>
    </citation>
    <scope>NUCLEOTIDE SEQUENCE [LARGE SCALE GENOMIC DNA]</scope>
    <source>
        <strain evidence="12">JCM 13850</strain>
    </source>
</reference>
<evidence type="ECO:0000313" key="12">
    <source>
        <dbReference type="Proteomes" id="UP001501020"/>
    </source>
</evidence>
<evidence type="ECO:0000256" key="3">
    <source>
        <dbReference type="ARBA" id="ARBA00022723"/>
    </source>
</evidence>
<dbReference type="Pfam" id="PF01385">
    <property type="entry name" value="OrfB_IS605"/>
    <property type="match status" value="1"/>
</dbReference>
<dbReference type="InterPro" id="IPR021027">
    <property type="entry name" value="Transposase_put_HTH"/>
</dbReference>
<keyword evidence="11" id="KW-0255">Endonuclease</keyword>
<gene>
    <name evidence="11" type="primary">tnpB_3</name>
    <name evidence="11" type="ORF">GCM10009727_43690</name>
</gene>
<evidence type="ECO:0000313" key="11">
    <source>
        <dbReference type="EMBL" id="GAA2144160.1"/>
    </source>
</evidence>
<keyword evidence="3" id="KW-0479">Metal-binding</keyword>
<keyword evidence="4" id="KW-0862">Zinc</keyword>
<keyword evidence="5" id="KW-0238">DNA-binding</keyword>
<accession>A0ABP5LCC2</accession>
<keyword evidence="11" id="KW-0378">Hydrolase</keyword>
<evidence type="ECO:0000259" key="9">
    <source>
        <dbReference type="Pfam" id="PF07282"/>
    </source>
</evidence>
<evidence type="ECO:0000256" key="7">
    <source>
        <dbReference type="SAM" id="MobiDB-lite"/>
    </source>
</evidence>
<dbReference type="Pfam" id="PF07282">
    <property type="entry name" value="Cas12f1-like_TNB"/>
    <property type="match status" value="1"/>
</dbReference>
<sequence length="498" mass="53958">MICGGAGTRAKPDAPGPAGCRIVEWEVGESARLWVCVNAGFAGARVLSVAEVTLRVVMVTQAYRFALDPTPAQQRALCSHAGAARFAWNWGLAACSDRYDAESKWWSGVELHRLWNQIKRTDPGLGWWSENSKCVYQEAFRDLDRALREFVRSRNGSRKGRRLGFPRFKKRGRCRDSFRFGAGVMRCGGRTVTLPRLGTIATHESTRKLARRLENGTARILSATVSRTAHRWHVSFTVQVDRAIPERHARPGSVVGVDLGIKMLVTAVDDQGVVTEIAGPKALRAGLRKLARLGKAHSRKQRGSGNRAKAAARLARHHARVADIRADALHKATGMLAARYETVVVEDLNVTGMVANRRLARAVADQGFGAARRMLECKTGWNGGRLVVADRWFPSSKTCSGCGGRKPSLVLSERTYRCEVCGLVLGRDVNAAINLRELAASGAERQNACGGDVRPGPAGQPPAKQEPGTAVTAGQTGTAAAQATATPTADTHFRSHYG</sequence>
<feature type="domain" description="Cas12f1-like TNB" evidence="9">
    <location>
        <begin position="368"/>
        <end position="435"/>
    </location>
</feature>
<keyword evidence="6" id="KW-0233">DNA recombination</keyword>
<dbReference type="InterPro" id="IPR010095">
    <property type="entry name" value="Cas12f1-like_TNB"/>
</dbReference>
<dbReference type="InterPro" id="IPR053470">
    <property type="entry name" value="RNA-guided_DNA_endonuclease"/>
</dbReference>
<dbReference type="Proteomes" id="UP001501020">
    <property type="component" value="Unassembled WGS sequence"/>
</dbReference>
<dbReference type="EMBL" id="BAAAMR010000038">
    <property type="protein sequence ID" value="GAA2144160.1"/>
    <property type="molecule type" value="Genomic_DNA"/>
</dbReference>
<comment type="similarity">
    <text evidence="1">In the C-terminal section; belongs to the transposase 35 family.</text>
</comment>
<comment type="caution">
    <text evidence="11">The sequence shown here is derived from an EMBL/GenBank/DDBJ whole genome shotgun (WGS) entry which is preliminary data.</text>
</comment>
<dbReference type="NCBIfam" id="NF040570">
    <property type="entry name" value="guided_TnpB"/>
    <property type="match status" value="1"/>
</dbReference>
<feature type="compositionally biased region" description="Low complexity" evidence="7">
    <location>
        <begin position="467"/>
        <end position="490"/>
    </location>
</feature>
<name>A0ABP5LCC2_9ACTN</name>
<dbReference type="InterPro" id="IPR001959">
    <property type="entry name" value="Transposase"/>
</dbReference>
<keyword evidence="12" id="KW-1185">Reference proteome</keyword>
<evidence type="ECO:0000259" key="10">
    <source>
        <dbReference type="Pfam" id="PF12323"/>
    </source>
</evidence>
<evidence type="ECO:0000256" key="2">
    <source>
        <dbReference type="ARBA" id="ARBA00022578"/>
    </source>
</evidence>
<protein>
    <submittedName>
        <fullName evidence="11">IS607 family element RNA-guided endonuclease TnpB</fullName>
    </submittedName>
</protein>
<feature type="domain" description="Transposase putative helix-turn-helix" evidence="10">
    <location>
        <begin position="58"/>
        <end position="102"/>
    </location>
</feature>
<evidence type="ECO:0000256" key="5">
    <source>
        <dbReference type="ARBA" id="ARBA00023125"/>
    </source>
</evidence>
<keyword evidence="2" id="KW-0815">Transposition</keyword>
<dbReference type="GO" id="GO:0004519">
    <property type="term" value="F:endonuclease activity"/>
    <property type="evidence" value="ECO:0007669"/>
    <property type="project" value="UniProtKB-KW"/>
</dbReference>
<organism evidence="11 12">
    <name type="scientific">Actinomadura napierensis</name>
    <dbReference type="NCBI Taxonomy" id="267854"/>
    <lineage>
        <taxon>Bacteria</taxon>
        <taxon>Bacillati</taxon>
        <taxon>Actinomycetota</taxon>
        <taxon>Actinomycetes</taxon>
        <taxon>Streptosporangiales</taxon>
        <taxon>Thermomonosporaceae</taxon>
        <taxon>Actinomadura</taxon>
    </lineage>
</organism>
<evidence type="ECO:0000256" key="6">
    <source>
        <dbReference type="ARBA" id="ARBA00023172"/>
    </source>
</evidence>
<proteinExistence type="inferred from homology"/>
<keyword evidence="11" id="KW-0540">Nuclease</keyword>
<evidence type="ECO:0000256" key="1">
    <source>
        <dbReference type="ARBA" id="ARBA00008761"/>
    </source>
</evidence>